<dbReference type="Proteomes" id="UP000184245">
    <property type="component" value="Unassembled WGS sequence"/>
</dbReference>
<dbReference type="InterPro" id="IPR026816">
    <property type="entry name" value="Flavodoxin_dom"/>
</dbReference>
<keyword evidence="3" id="KW-1185">Reference proteome</keyword>
<gene>
    <name evidence="2" type="ORF">SAMN02745158_02930</name>
</gene>
<name>A0A1M4ZXE6_9CLOT</name>
<dbReference type="Pfam" id="PF12724">
    <property type="entry name" value="Flavodoxin_5"/>
    <property type="match status" value="1"/>
</dbReference>
<accession>A0A1M4ZXE6</accession>
<dbReference type="SUPFAM" id="SSF52218">
    <property type="entry name" value="Flavoproteins"/>
    <property type="match status" value="1"/>
</dbReference>
<dbReference type="Gene3D" id="3.40.50.360">
    <property type="match status" value="1"/>
</dbReference>
<dbReference type="AlphaFoldDB" id="A0A1M4ZXE6"/>
<organism evidence="2 3">
    <name type="scientific">Lactonifactor longoviformis DSM 17459</name>
    <dbReference type="NCBI Taxonomy" id="1122155"/>
    <lineage>
        <taxon>Bacteria</taxon>
        <taxon>Bacillati</taxon>
        <taxon>Bacillota</taxon>
        <taxon>Clostridia</taxon>
        <taxon>Eubacteriales</taxon>
        <taxon>Clostridiaceae</taxon>
        <taxon>Lactonifactor</taxon>
    </lineage>
</organism>
<dbReference type="EMBL" id="FQVI01000017">
    <property type="protein sequence ID" value="SHF22306.1"/>
    <property type="molecule type" value="Genomic_DNA"/>
</dbReference>
<dbReference type="STRING" id="1122155.SAMN02745158_02930"/>
<evidence type="ECO:0000313" key="2">
    <source>
        <dbReference type="EMBL" id="SHF22306.1"/>
    </source>
</evidence>
<protein>
    <submittedName>
        <fullName evidence="2">Flavodoxin domain-containing protein</fullName>
    </submittedName>
</protein>
<proteinExistence type="predicted"/>
<feature type="domain" description="Flavodoxin" evidence="1">
    <location>
        <begin position="4"/>
        <end position="130"/>
    </location>
</feature>
<evidence type="ECO:0000259" key="1">
    <source>
        <dbReference type="Pfam" id="PF12724"/>
    </source>
</evidence>
<sequence>MNRIVVYQSETGFTRQYAEWIGAALGCEAKPLKHISPQELKKYEGVIFGGWIMGNMIMGLEKIRKVMPCDFIVFAVGVSPKSDVLIREIKEQNKLGNTPFFYLEGGFRQEQLGVVKRMMLKMVKKSVLKKENKTEQDLFMARALGTSFDHSDETFILPLVNFARSE</sequence>
<dbReference type="RefSeq" id="WP_072853067.1">
    <property type="nucleotide sequence ID" value="NZ_FQVI01000017.1"/>
</dbReference>
<dbReference type="InterPro" id="IPR029039">
    <property type="entry name" value="Flavoprotein-like_sf"/>
</dbReference>
<dbReference type="OrthoDB" id="2146857at2"/>
<reference evidence="2 3" key="1">
    <citation type="submission" date="2016-11" db="EMBL/GenBank/DDBJ databases">
        <authorList>
            <person name="Jaros S."/>
            <person name="Januszkiewicz K."/>
            <person name="Wedrychowicz H."/>
        </authorList>
    </citation>
    <scope>NUCLEOTIDE SEQUENCE [LARGE SCALE GENOMIC DNA]</scope>
    <source>
        <strain evidence="2 3">DSM 17459</strain>
    </source>
</reference>
<evidence type="ECO:0000313" key="3">
    <source>
        <dbReference type="Proteomes" id="UP000184245"/>
    </source>
</evidence>